<reference evidence="6" key="2">
    <citation type="submission" date="2019-06" db="EMBL/GenBank/DDBJ databases">
        <title>Co-occurence of chitin degradation, pigmentation and bioactivity in marine Pseudoalteromonas.</title>
        <authorList>
            <person name="Sonnenschein E.C."/>
            <person name="Bech P.K."/>
        </authorList>
    </citation>
    <scope>NUCLEOTIDE SEQUENCE [LARGE SCALE GENOMIC DNA]</scope>
    <source>
        <strain evidence="6">S1607</strain>
    </source>
</reference>
<feature type="domain" description="AMP-dependent synthetase/ligase" evidence="3">
    <location>
        <begin position="9"/>
        <end position="365"/>
    </location>
</feature>
<comment type="caution">
    <text evidence="5">The sequence shown here is derived from an EMBL/GenBank/DDBJ whole genome shotgun (WGS) entry which is preliminary data.</text>
</comment>
<dbReference type="GO" id="GO:0006631">
    <property type="term" value="P:fatty acid metabolic process"/>
    <property type="evidence" value="ECO:0007669"/>
    <property type="project" value="TreeGrafter"/>
</dbReference>
<dbReference type="InterPro" id="IPR020845">
    <property type="entry name" value="AMP-binding_CS"/>
</dbReference>
<name>A0AAQ2IR37_PSEO7</name>
<organism evidence="5 6">
    <name type="scientific">Pseudoalteromonas piscicida</name>
    <dbReference type="NCBI Taxonomy" id="43662"/>
    <lineage>
        <taxon>Bacteria</taxon>
        <taxon>Pseudomonadati</taxon>
        <taxon>Pseudomonadota</taxon>
        <taxon>Gammaproteobacteria</taxon>
        <taxon>Alteromonadales</taxon>
        <taxon>Pseudoalteromonadaceae</taxon>
        <taxon>Pseudoalteromonas</taxon>
    </lineage>
</organism>
<dbReference type="InterPro" id="IPR025110">
    <property type="entry name" value="AMP-bd_C"/>
</dbReference>
<dbReference type="Proteomes" id="UP000305423">
    <property type="component" value="Unassembled WGS sequence"/>
</dbReference>
<keyword evidence="2 5" id="KW-0436">Ligase</keyword>
<feature type="domain" description="AMP-binding enzyme C-terminal" evidence="4">
    <location>
        <begin position="417"/>
        <end position="490"/>
    </location>
</feature>
<reference evidence="5 6" key="1">
    <citation type="submission" date="2017-12" db="EMBL/GenBank/DDBJ databases">
        <authorList>
            <person name="Paulsen S."/>
            <person name="Gram L.K."/>
        </authorList>
    </citation>
    <scope>NUCLEOTIDE SEQUENCE [LARGE SCALE GENOMIC DNA]</scope>
    <source>
        <strain evidence="5 6">S1607</strain>
    </source>
</reference>
<dbReference type="AlphaFoldDB" id="A0AAQ2IR37"/>
<evidence type="ECO:0000259" key="4">
    <source>
        <dbReference type="Pfam" id="PF13193"/>
    </source>
</evidence>
<dbReference type="RefSeq" id="WP_045961678.1">
    <property type="nucleotide sequence ID" value="NZ_JXXW01000002.1"/>
</dbReference>
<accession>A0AAQ2IR37</accession>
<evidence type="ECO:0000256" key="1">
    <source>
        <dbReference type="ARBA" id="ARBA00006432"/>
    </source>
</evidence>
<dbReference type="SUPFAM" id="SSF56801">
    <property type="entry name" value="Acetyl-CoA synthetase-like"/>
    <property type="match status" value="1"/>
</dbReference>
<evidence type="ECO:0000313" key="5">
    <source>
        <dbReference type="EMBL" id="TMN74602.1"/>
    </source>
</evidence>
<dbReference type="GO" id="GO:0031956">
    <property type="term" value="F:medium-chain fatty acid-CoA ligase activity"/>
    <property type="evidence" value="ECO:0007669"/>
    <property type="project" value="TreeGrafter"/>
</dbReference>
<dbReference type="Pfam" id="PF13193">
    <property type="entry name" value="AMP-binding_C"/>
    <property type="match status" value="1"/>
</dbReference>
<dbReference type="PROSITE" id="PS00455">
    <property type="entry name" value="AMP_BINDING"/>
    <property type="match status" value="1"/>
</dbReference>
<dbReference type="Gene3D" id="3.40.50.12780">
    <property type="entry name" value="N-terminal domain of ligase-like"/>
    <property type="match status" value="1"/>
</dbReference>
<dbReference type="CDD" id="cd04433">
    <property type="entry name" value="AFD_class_I"/>
    <property type="match status" value="1"/>
</dbReference>
<gene>
    <name evidence="5" type="ORF">CWB74_18445</name>
</gene>
<protein>
    <submittedName>
        <fullName evidence="5">Long-chain fatty acid--CoA ligase</fullName>
    </submittedName>
</protein>
<dbReference type="Pfam" id="PF00501">
    <property type="entry name" value="AMP-binding"/>
    <property type="match status" value="1"/>
</dbReference>
<evidence type="ECO:0000313" key="6">
    <source>
        <dbReference type="Proteomes" id="UP000305423"/>
    </source>
</evidence>
<dbReference type="InterPro" id="IPR042099">
    <property type="entry name" value="ANL_N_sf"/>
</dbReference>
<dbReference type="PANTHER" id="PTHR43201">
    <property type="entry name" value="ACYL-COA SYNTHETASE"/>
    <property type="match status" value="1"/>
</dbReference>
<evidence type="ECO:0000256" key="2">
    <source>
        <dbReference type="ARBA" id="ARBA00022598"/>
    </source>
</evidence>
<dbReference type="EMBL" id="PNEL01000053">
    <property type="protein sequence ID" value="TMN74602.1"/>
    <property type="molecule type" value="Genomic_DNA"/>
</dbReference>
<sequence length="502" mass="54680">MTKSIYELFEENVKQTPKKAAVVYLDQQVSYEELNRQVLKLSAHFVRSGLTPSQRVGVFAPNGIEFVVTLLAIAKLGIAAVPLPISLKGNALITALKKTPVAMVVAWPTISKVLLDANLIEPSNLVTLGKAVSEELSWEAVQSCEKLDDLHHGVDLDAPFILTMTSGSTGQPKPIVLSQACKINRAMDATIQYYGLTKQDVILVATPMYHSLAQRGVLMPLMLGATTVVMPKFNLSQWLSAIEQYKVSFLFAVAAQLESLIAKGTSGADLSSLKCIVSSSAVLEGTTKKRLLGMLSCRFHECYGASEVGVVTDFAVSENPEQSGSVGKALPFVSLKITDDQGCEVATGQVGEICCNTSTIFSGYLKMPDQTRAAFYVGDFFKTGDLGYVDEHGYLYYVGRKKEVISSGGINVFPQDIETVVKSVEGVEDCVAFGVKDALLGEIVKVVIEQNQDTDLIPVIRKACLQELTDYQQPRFIERVEALPRNQMGKVLRNDVKTQFSQ</sequence>
<evidence type="ECO:0000259" key="3">
    <source>
        <dbReference type="Pfam" id="PF00501"/>
    </source>
</evidence>
<dbReference type="InterPro" id="IPR045851">
    <property type="entry name" value="AMP-bd_C_sf"/>
</dbReference>
<dbReference type="PANTHER" id="PTHR43201:SF5">
    <property type="entry name" value="MEDIUM-CHAIN ACYL-COA LIGASE ACSF2, MITOCHONDRIAL"/>
    <property type="match status" value="1"/>
</dbReference>
<proteinExistence type="inferred from homology"/>
<dbReference type="InterPro" id="IPR000873">
    <property type="entry name" value="AMP-dep_synth/lig_dom"/>
</dbReference>
<comment type="similarity">
    <text evidence="1">Belongs to the ATP-dependent AMP-binding enzyme family.</text>
</comment>
<dbReference type="Gene3D" id="3.30.300.30">
    <property type="match status" value="1"/>
</dbReference>